<proteinExistence type="predicted"/>
<protein>
    <submittedName>
        <fullName evidence="1">Uncharacterized protein</fullName>
    </submittedName>
</protein>
<organism evidence="1">
    <name type="scientific">Anguilla anguilla</name>
    <name type="common">European freshwater eel</name>
    <name type="synonym">Muraena anguilla</name>
    <dbReference type="NCBI Taxonomy" id="7936"/>
    <lineage>
        <taxon>Eukaryota</taxon>
        <taxon>Metazoa</taxon>
        <taxon>Chordata</taxon>
        <taxon>Craniata</taxon>
        <taxon>Vertebrata</taxon>
        <taxon>Euteleostomi</taxon>
        <taxon>Actinopterygii</taxon>
        <taxon>Neopterygii</taxon>
        <taxon>Teleostei</taxon>
        <taxon>Anguilliformes</taxon>
        <taxon>Anguillidae</taxon>
        <taxon>Anguilla</taxon>
    </lineage>
</organism>
<dbReference type="EMBL" id="GBXM01090668">
    <property type="protein sequence ID" value="JAH17909.1"/>
    <property type="molecule type" value="Transcribed_RNA"/>
</dbReference>
<reference evidence="1" key="1">
    <citation type="submission" date="2014-11" db="EMBL/GenBank/DDBJ databases">
        <authorList>
            <person name="Amaro Gonzalez C."/>
        </authorList>
    </citation>
    <scope>NUCLEOTIDE SEQUENCE</scope>
</reference>
<sequence length="103" mass="10799">MAAASARLLGQVGRHALLTRGCNTGYFALAPRISRQGGVRAYGTGGTEFRSKLFNGALIRGGGRTLGCAFLLGVVSACTRRSSSPFTVISQSKSQTQPKQHLS</sequence>
<evidence type="ECO:0000313" key="1">
    <source>
        <dbReference type="EMBL" id="JAH17909.1"/>
    </source>
</evidence>
<reference evidence="1" key="2">
    <citation type="journal article" date="2015" name="Fish Shellfish Immunol.">
        <title>Early steps in the European eel (Anguilla anguilla)-Vibrio vulnificus interaction in the gills: Role of the RtxA13 toxin.</title>
        <authorList>
            <person name="Callol A."/>
            <person name="Pajuelo D."/>
            <person name="Ebbesson L."/>
            <person name="Teles M."/>
            <person name="MacKenzie S."/>
            <person name="Amaro C."/>
        </authorList>
    </citation>
    <scope>NUCLEOTIDE SEQUENCE</scope>
</reference>
<name>A0A0E9QM54_ANGAN</name>
<dbReference type="AlphaFoldDB" id="A0A0E9QM54"/>
<accession>A0A0E9QM54</accession>